<evidence type="ECO:0000313" key="2">
    <source>
        <dbReference type="EnsemblPlants" id="AET5Gv21214800.1"/>
    </source>
</evidence>
<reference evidence="2" key="5">
    <citation type="journal article" date="2021" name="G3 (Bethesda)">
        <title>Aegilops tauschii genome assembly Aet v5.0 features greater sequence contiguity and improved annotation.</title>
        <authorList>
            <person name="Wang L."/>
            <person name="Zhu T."/>
            <person name="Rodriguez J.C."/>
            <person name="Deal K.R."/>
            <person name="Dubcovsky J."/>
            <person name="McGuire P.E."/>
            <person name="Lux T."/>
            <person name="Spannagl M."/>
            <person name="Mayer K.F.X."/>
            <person name="Baldrich P."/>
            <person name="Meyers B.C."/>
            <person name="Huo N."/>
            <person name="Gu Y.Q."/>
            <person name="Zhou H."/>
            <person name="Devos K.M."/>
            <person name="Bennetzen J.L."/>
            <person name="Unver T."/>
            <person name="Budak H."/>
            <person name="Gulick P.J."/>
            <person name="Galiba G."/>
            <person name="Kalapos B."/>
            <person name="Nelson D.R."/>
            <person name="Li P."/>
            <person name="You F.M."/>
            <person name="Luo M.C."/>
            <person name="Dvorak J."/>
        </authorList>
    </citation>
    <scope>NUCLEOTIDE SEQUENCE [LARGE SCALE GENOMIC DNA]</scope>
    <source>
        <strain evidence="2">cv. AL8/78</strain>
    </source>
</reference>
<reference evidence="3" key="1">
    <citation type="journal article" date="2014" name="Science">
        <title>Ancient hybridizations among the ancestral genomes of bread wheat.</title>
        <authorList>
            <consortium name="International Wheat Genome Sequencing Consortium,"/>
            <person name="Marcussen T."/>
            <person name="Sandve S.R."/>
            <person name="Heier L."/>
            <person name="Spannagl M."/>
            <person name="Pfeifer M."/>
            <person name="Jakobsen K.S."/>
            <person name="Wulff B.B."/>
            <person name="Steuernagel B."/>
            <person name="Mayer K.F."/>
            <person name="Olsen O.A."/>
        </authorList>
    </citation>
    <scope>NUCLEOTIDE SEQUENCE [LARGE SCALE GENOMIC DNA]</scope>
    <source>
        <strain evidence="3">cv. AL8/78</strain>
    </source>
</reference>
<dbReference type="EnsemblPlants" id="AET5Gv21214800.2">
    <property type="protein sequence ID" value="AET5Gv21214800.2"/>
    <property type="gene ID" value="AET5Gv21214800"/>
</dbReference>
<protein>
    <recommendedName>
        <fullName evidence="4">No apical meristem-associated C-terminal domain-containing protein</fullName>
    </recommendedName>
</protein>
<accession>A0A453MK25</accession>
<organism evidence="2 3">
    <name type="scientific">Aegilops tauschii subsp. strangulata</name>
    <name type="common">Goatgrass</name>
    <dbReference type="NCBI Taxonomy" id="200361"/>
    <lineage>
        <taxon>Eukaryota</taxon>
        <taxon>Viridiplantae</taxon>
        <taxon>Streptophyta</taxon>
        <taxon>Embryophyta</taxon>
        <taxon>Tracheophyta</taxon>
        <taxon>Spermatophyta</taxon>
        <taxon>Magnoliopsida</taxon>
        <taxon>Liliopsida</taxon>
        <taxon>Poales</taxon>
        <taxon>Poaceae</taxon>
        <taxon>BOP clade</taxon>
        <taxon>Pooideae</taxon>
        <taxon>Triticodae</taxon>
        <taxon>Triticeae</taxon>
        <taxon>Triticinae</taxon>
        <taxon>Aegilops</taxon>
    </lineage>
</organism>
<evidence type="ECO:0000313" key="3">
    <source>
        <dbReference type="Proteomes" id="UP000015105"/>
    </source>
</evidence>
<reference evidence="2" key="4">
    <citation type="submission" date="2019-03" db="UniProtKB">
        <authorList>
            <consortium name="EnsemblPlants"/>
        </authorList>
    </citation>
    <scope>IDENTIFICATION</scope>
</reference>
<dbReference type="PANTHER" id="PTHR45224">
    <property type="entry name" value="OS01G0527900 PROTEIN-RELATED"/>
    <property type="match status" value="1"/>
</dbReference>
<name>A0A453MK25_AEGTS</name>
<reference evidence="3" key="2">
    <citation type="journal article" date="2017" name="Nat. Plants">
        <title>The Aegilops tauschii genome reveals multiple impacts of transposons.</title>
        <authorList>
            <person name="Zhao G."/>
            <person name="Zou C."/>
            <person name="Li K."/>
            <person name="Wang K."/>
            <person name="Li T."/>
            <person name="Gao L."/>
            <person name="Zhang X."/>
            <person name="Wang H."/>
            <person name="Yang Z."/>
            <person name="Liu X."/>
            <person name="Jiang W."/>
            <person name="Mao L."/>
            <person name="Kong X."/>
            <person name="Jiao Y."/>
            <person name="Jia J."/>
        </authorList>
    </citation>
    <scope>NUCLEOTIDE SEQUENCE [LARGE SCALE GENOMIC DNA]</scope>
    <source>
        <strain evidence="3">cv. AL8/78</strain>
    </source>
</reference>
<dbReference type="PANTHER" id="PTHR45224:SF5">
    <property type="entry name" value="OS02G0311800 PROTEIN"/>
    <property type="match status" value="1"/>
</dbReference>
<dbReference type="AlphaFoldDB" id="A0A453MK25"/>
<feature type="region of interest" description="Disordered" evidence="1">
    <location>
        <begin position="1"/>
        <end position="43"/>
    </location>
</feature>
<dbReference type="Proteomes" id="UP000015105">
    <property type="component" value="Chromosome 5D"/>
</dbReference>
<dbReference type="EnsemblPlants" id="AET5Gv21214800.3">
    <property type="protein sequence ID" value="AET5Gv21214800.3"/>
    <property type="gene ID" value="AET5Gv21214800"/>
</dbReference>
<reference evidence="2" key="3">
    <citation type="journal article" date="2017" name="Nature">
        <title>Genome sequence of the progenitor of the wheat D genome Aegilops tauschii.</title>
        <authorList>
            <person name="Luo M.C."/>
            <person name="Gu Y.Q."/>
            <person name="Puiu D."/>
            <person name="Wang H."/>
            <person name="Twardziok S.O."/>
            <person name="Deal K.R."/>
            <person name="Huo N."/>
            <person name="Zhu T."/>
            <person name="Wang L."/>
            <person name="Wang Y."/>
            <person name="McGuire P.E."/>
            <person name="Liu S."/>
            <person name="Long H."/>
            <person name="Ramasamy R.K."/>
            <person name="Rodriguez J.C."/>
            <person name="Van S.L."/>
            <person name="Yuan L."/>
            <person name="Wang Z."/>
            <person name="Xia Z."/>
            <person name="Xiao L."/>
            <person name="Anderson O.D."/>
            <person name="Ouyang S."/>
            <person name="Liang Y."/>
            <person name="Zimin A.V."/>
            <person name="Pertea G."/>
            <person name="Qi P."/>
            <person name="Bennetzen J.L."/>
            <person name="Dai X."/>
            <person name="Dawson M.W."/>
            <person name="Muller H.G."/>
            <person name="Kugler K."/>
            <person name="Rivarola-Duarte L."/>
            <person name="Spannagl M."/>
            <person name="Mayer K.F.X."/>
            <person name="Lu F.H."/>
            <person name="Bevan M.W."/>
            <person name="Leroy P."/>
            <person name="Li P."/>
            <person name="You F.M."/>
            <person name="Sun Q."/>
            <person name="Liu Z."/>
            <person name="Lyons E."/>
            <person name="Wicker T."/>
            <person name="Salzberg S.L."/>
            <person name="Devos K.M."/>
            <person name="Dvorak J."/>
        </authorList>
    </citation>
    <scope>NUCLEOTIDE SEQUENCE [LARGE SCALE GENOMIC DNA]</scope>
    <source>
        <strain evidence="2">cv. AL8/78</strain>
    </source>
</reference>
<keyword evidence="3" id="KW-1185">Reference proteome</keyword>
<evidence type="ECO:0008006" key="4">
    <source>
        <dbReference type="Google" id="ProtNLM"/>
    </source>
</evidence>
<proteinExistence type="predicted"/>
<dbReference type="EnsemblPlants" id="AET5Gv21214800.1">
    <property type="protein sequence ID" value="AET5Gv21214800.1"/>
    <property type="gene ID" value="AET5Gv21214800"/>
</dbReference>
<dbReference type="Gramene" id="AET5Gv21214800.2">
    <property type="protein sequence ID" value="AET5Gv21214800.2"/>
    <property type="gene ID" value="AET5Gv21214800"/>
</dbReference>
<dbReference type="Gramene" id="AET5Gv21214800.1">
    <property type="protein sequence ID" value="AET5Gv21214800.1"/>
    <property type="gene ID" value="AET5Gv21214800"/>
</dbReference>
<sequence length="93" mass="10527">MNGEQDKIDITSGAIDVEDEERPPGCDTSKDERDGKRKPKESVTLLGEKIDTFIETQKTSRLERQKVIDSQHQLSSQQLETAKLAKETKLIEL</sequence>
<feature type="compositionally biased region" description="Basic and acidic residues" evidence="1">
    <location>
        <begin position="22"/>
        <end position="35"/>
    </location>
</feature>
<evidence type="ECO:0000256" key="1">
    <source>
        <dbReference type="SAM" id="MobiDB-lite"/>
    </source>
</evidence>
<dbReference type="Gramene" id="AET5Gv21214800.3">
    <property type="protein sequence ID" value="AET5Gv21214800.3"/>
    <property type="gene ID" value="AET5Gv21214800"/>
</dbReference>